<reference evidence="2 3" key="1">
    <citation type="submission" date="2020-04" db="EMBL/GenBank/DDBJ databases">
        <title>Novel Mycoplasma species detected in Phocoena phocoena (harbor porpoise) from the USA.</title>
        <authorList>
            <person name="Volokhov D.V."/>
        </authorList>
    </citation>
    <scope>NUCLEOTIDE SEQUENCE [LARGE SCALE GENOMIC DNA]</scope>
    <source>
        <strain evidence="2 3">C264-NAS</strain>
    </source>
</reference>
<accession>A0A858U476</accession>
<dbReference type="Gene3D" id="1.10.1070.20">
    <property type="match status" value="1"/>
</dbReference>
<sequence>MKNKRYYLKYKDEICLEFSYDALSKDIKINTTMKCYAFIPKNLQDFNYEDLKDFLLLHNFIPKSRHNYSKLFKNIGDEFYLYEKFHGLNVNNNLWICRVGSQLKWDDINCFDHFKNELFLQMLSENPTIKKPEDLYSPDWFTNGEAIKSWNQINNEIYLLKAPIAFYDKYLYSNFAEYFSSQVAQLLFKNSVRYDLVEHDNKLLTKCRNFCSKLTNYFPFSQLIFNRENLEEKLIELYGQENYEDLMVFDALIFNMDRNLGNFGLLYDTKSDSFVKPAPIFDFNKSLAYDFPIYQNKIGMQQLENYSKRLTAFYESFDVQLYKFARPRHIEWVKKLEKFKFKNTSCVKDKKYIKFIKEIIKNQTEKLSEILERNNSINV</sequence>
<dbReference type="Proteomes" id="UP000501728">
    <property type="component" value="Chromosome"/>
</dbReference>
<dbReference type="InterPro" id="IPR046748">
    <property type="entry name" value="HipA_2"/>
</dbReference>
<dbReference type="Pfam" id="PF20613">
    <property type="entry name" value="HipA_2"/>
    <property type="match status" value="1"/>
</dbReference>
<proteinExistence type="predicted"/>
<name>A0A858U476_9MOLU</name>
<evidence type="ECO:0000313" key="2">
    <source>
        <dbReference type="EMBL" id="QJG66197.1"/>
    </source>
</evidence>
<dbReference type="AlphaFoldDB" id="A0A858U476"/>
<keyword evidence="3" id="KW-1185">Reference proteome</keyword>
<organism evidence="2 3">
    <name type="scientific">Mycoplasma phocoeninasale</name>
    <dbReference type="NCBI Taxonomy" id="2726117"/>
    <lineage>
        <taxon>Bacteria</taxon>
        <taxon>Bacillati</taxon>
        <taxon>Mycoplasmatota</taxon>
        <taxon>Mollicutes</taxon>
        <taxon>Mycoplasmataceae</taxon>
        <taxon>Mycoplasma</taxon>
    </lineage>
</organism>
<feature type="domain" description="HipA-like kinase" evidence="1">
    <location>
        <begin position="172"/>
        <end position="292"/>
    </location>
</feature>
<gene>
    <name evidence="2" type="ORF">HGG64_00470</name>
</gene>
<dbReference type="EMBL" id="CP051480">
    <property type="protein sequence ID" value="QJG66197.1"/>
    <property type="molecule type" value="Genomic_DNA"/>
</dbReference>
<evidence type="ECO:0000313" key="3">
    <source>
        <dbReference type="Proteomes" id="UP000501728"/>
    </source>
</evidence>
<evidence type="ECO:0000259" key="1">
    <source>
        <dbReference type="Pfam" id="PF20613"/>
    </source>
</evidence>
<dbReference type="KEGG" id="mphn:HGG64_00470"/>
<dbReference type="RefSeq" id="WP_169580021.1">
    <property type="nucleotide sequence ID" value="NZ_CP051480.1"/>
</dbReference>
<protein>
    <recommendedName>
        <fullName evidence="1">HipA-like kinase domain-containing protein</fullName>
    </recommendedName>
</protein>